<dbReference type="Gene3D" id="3.40.50.720">
    <property type="entry name" value="NAD(P)-binding Rossmann-like Domain"/>
    <property type="match status" value="1"/>
</dbReference>
<dbReference type="GO" id="GO:0016491">
    <property type="term" value="F:oxidoreductase activity"/>
    <property type="evidence" value="ECO:0007669"/>
    <property type="project" value="UniProtKB-KW"/>
</dbReference>
<evidence type="ECO:0000259" key="3">
    <source>
        <dbReference type="Pfam" id="PF22725"/>
    </source>
</evidence>
<evidence type="ECO:0000313" key="4">
    <source>
        <dbReference type="EMBL" id="HDN85370.1"/>
    </source>
</evidence>
<dbReference type="GO" id="GO:0000166">
    <property type="term" value="F:nucleotide binding"/>
    <property type="evidence" value="ECO:0007669"/>
    <property type="project" value="InterPro"/>
</dbReference>
<dbReference type="PANTHER" id="PTHR43818">
    <property type="entry name" value="BCDNA.GH03377"/>
    <property type="match status" value="1"/>
</dbReference>
<dbReference type="Pfam" id="PF22725">
    <property type="entry name" value="GFO_IDH_MocA_C3"/>
    <property type="match status" value="1"/>
</dbReference>
<evidence type="ECO:0000256" key="1">
    <source>
        <dbReference type="ARBA" id="ARBA00023002"/>
    </source>
</evidence>
<reference evidence="4" key="1">
    <citation type="journal article" date="2020" name="mSystems">
        <title>Genome- and Community-Level Interaction Insights into Carbon Utilization and Element Cycling Functions of Hydrothermarchaeota in Hydrothermal Sediment.</title>
        <authorList>
            <person name="Zhou Z."/>
            <person name="Liu Y."/>
            <person name="Xu W."/>
            <person name="Pan J."/>
            <person name="Luo Z.H."/>
            <person name="Li M."/>
        </authorList>
    </citation>
    <scope>NUCLEOTIDE SEQUENCE [LARGE SCALE GENOMIC DNA]</scope>
    <source>
        <strain evidence="4">HyVt-219</strain>
    </source>
</reference>
<sequence length="388" mass="44410">MTKKVNIGLVGYKFMGKAHSNAYRKMPMFFNTEAIPVLKAICGRTEKAVAEAARKFGWESYETSWEKLVKRKDIDLVDITTPNSTHKDIVLAAAAEGKDILCEKPLAMSLQEAEDMLRAVEEAGVKHMVCFNYRKVPAIALAKKFIDEEKLGRIYHFRAIYLQDWISDPDFPLVWRLRKELAGSGAHGDLNSHIIDLARYLVGEFDRVIGMQETFIKKRPRLKETEDLTTGLTAEAAKEMGEVTVDDTTLFLAKFKNGAVGSFEATRFAPGRRNYQRIEINGSKGSILFELEDMNKLWFYSCDDPDNAQGFRRIQVTEQVHPYINAWWPPGHIIGYEHTFVHVVYDFMRAIDEEKNPSPSFRDGVECQRVMDAVEKSIREGRWVKVKQ</sequence>
<dbReference type="AlphaFoldDB" id="A0A7V0N0C3"/>
<dbReference type="InterPro" id="IPR050463">
    <property type="entry name" value="Gfo/Idh/MocA_oxidrdct_glycsds"/>
</dbReference>
<name>A0A7V0N0C3_UNCAE</name>
<feature type="domain" description="GFO/IDH/MocA-like oxidoreductase" evidence="3">
    <location>
        <begin position="141"/>
        <end position="287"/>
    </location>
</feature>
<dbReference type="SUPFAM" id="SSF51735">
    <property type="entry name" value="NAD(P)-binding Rossmann-fold domains"/>
    <property type="match status" value="1"/>
</dbReference>
<dbReference type="PANTHER" id="PTHR43818:SF11">
    <property type="entry name" value="BCDNA.GH03377"/>
    <property type="match status" value="1"/>
</dbReference>
<dbReference type="SUPFAM" id="SSF55347">
    <property type="entry name" value="Glyceraldehyde-3-phosphate dehydrogenase-like, C-terminal domain"/>
    <property type="match status" value="1"/>
</dbReference>
<dbReference type="InterPro" id="IPR000683">
    <property type="entry name" value="Gfo/Idh/MocA-like_OxRdtase_N"/>
</dbReference>
<dbReference type="Gene3D" id="3.30.360.10">
    <property type="entry name" value="Dihydrodipicolinate Reductase, domain 2"/>
    <property type="match status" value="1"/>
</dbReference>
<dbReference type="InterPro" id="IPR036291">
    <property type="entry name" value="NAD(P)-bd_dom_sf"/>
</dbReference>
<keyword evidence="1" id="KW-0560">Oxidoreductase</keyword>
<feature type="domain" description="Gfo/Idh/MocA-like oxidoreductase N-terminal" evidence="2">
    <location>
        <begin position="5"/>
        <end position="129"/>
    </location>
</feature>
<dbReference type="Proteomes" id="UP000885660">
    <property type="component" value="Unassembled WGS sequence"/>
</dbReference>
<protein>
    <submittedName>
        <fullName evidence="4">Gfo/Idh/MocA family oxidoreductase</fullName>
    </submittedName>
</protein>
<evidence type="ECO:0000259" key="2">
    <source>
        <dbReference type="Pfam" id="PF01408"/>
    </source>
</evidence>
<dbReference type="InterPro" id="IPR055170">
    <property type="entry name" value="GFO_IDH_MocA-like_dom"/>
</dbReference>
<comment type="caution">
    <text evidence="4">The sequence shown here is derived from an EMBL/GenBank/DDBJ whole genome shotgun (WGS) entry which is preliminary data.</text>
</comment>
<dbReference type="Pfam" id="PF01408">
    <property type="entry name" value="GFO_IDH_MocA"/>
    <property type="match status" value="1"/>
</dbReference>
<proteinExistence type="predicted"/>
<organism evidence="4">
    <name type="scientific">Aerophobetes bacterium</name>
    <dbReference type="NCBI Taxonomy" id="2030807"/>
    <lineage>
        <taxon>Bacteria</taxon>
        <taxon>Candidatus Aerophobota</taxon>
    </lineage>
</organism>
<accession>A0A7V0N0C3</accession>
<dbReference type="EMBL" id="DRBC01000387">
    <property type="protein sequence ID" value="HDN85370.1"/>
    <property type="molecule type" value="Genomic_DNA"/>
</dbReference>
<gene>
    <name evidence="4" type="ORF">ENG47_06425</name>
</gene>